<accession>W4G4S3</accession>
<organism evidence="1">
    <name type="scientific">Aphanomyces astaci</name>
    <name type="common">Crayfish plague agent</name>
    <dbReference type="NCBI Taxonomy" id="112090"/>
    <lineage>
        <taxon>Eukaryota</taxon>
        <taxon>Sar</taxon>
        <taxon>Stramenopiles</taxon>
        <taxon>Oomycota</taxon>
        <taxon>Saprolegniomycetes</taxon>
        <taxon>Saprolegniales</taxon>
        <taxon>Verrucalvaceae</taxon>
        <taxon>Aphanomyces</taxon>
    </lineage>
</organism>
<name>W4G4S3_APHAT</name>
<dbReference type="RefSeq" id="XP_009835757.1">
    <property type="nucleotide sequence ID" value="XM_009837455.1"/>
</dbReference>
<dbReference type="OrthoDB" id="88449at2759"/>
<proteinExistence type="predicted"/>
<dbReference type="VEuPathDB" id="FungiDB:H257_10794"/>
<dbReference type="EMBL" id="KI913143">
    <property type="protein sequence ID" value="ETV74670.1"/>
    <property type="molecule type" value="Genomic_DNA"/>
</dbReference>
<dbReference type="AlphaFoldDB" id="W4G4S3"/>
<evidence type="ECO:0000313" key="1">
    <source>
        <dbReference type="EMBL" id="ETV74670.1"/>
    </source>
</evidence>
<protein>
    <submittedName>
        <fullName evidence="1">Uncharacterized protein</fullName>
    </submittedName>
</protein>
<gene>
    <name evidence="1" type="ORF">H257_10794</name>
</gene>
<dbReference type="GeneID" id="20812790"/>
<reference evidence="1" key="1">
    <citation type="submission" date="2013-12" db="EMBL/GenBank/DDBJ databases">
        <title>The Genome Sequence of Aphanomyces astaci APO3.</title>
        <authorList>
            <consortium name="The Broad Institute Genomics Platform"/>
            <person name="Russ C."/>
            <person name="Tyler B."/>
            <person name="van West P."/>
            <person name="Dieguez-Uribeondo J."/>
            <person name="Young S.K."/>
            <person name="Zeng Q."/>
            <person name="Gargeya S."/>
            <person name="Fitzgerald M."/>
            <person name="Abouelleil A."/>
            <person name="Alvarado L."/>
            <person name="Chapman S.B."/>
            <person name="Gainer-Dewar J."/>
            <person name="Goldberg J."/>
            <person name="Griggs A."/>
            <person name="Gujja S."/>
            <person name="Hansen M."/>
            <person name="Howarth C."/>
            <person name="Imamovic A."/>
            <person name="Ireland A."/>
            <person name="Larimer J."/>
            <person name="McCowan C."/>
            <person name="Murphy C."/>
            <person name="Pearson M."/>
            <person name="Poon T.W."/>
            <person name="Priest M."/>
            <person name="Roberts A."/>
            <person name="Saif S."/>
            <person name="Shea T."/>
            <person name="Sykes S."/>
            <person name="Wortman J."/>
            <person name="Nusbaum C."/>
            <person name="Birren B."/>
        </authorList>
    </citation>
    <scope>NUCLEOTIDE SEQUENCE [LARGE SCALE GENOMIC DNA]</scope>
    <source>
        <strain evidence="1">APO3</strain>
    </source>
</reference>
<sequence>MKVGSFEERSKLPLSKAVRLMYAWASRNPVTVAARETEVSKVAAIDIYNFCRGICSNEMLGR</sequence>